<dbReference type="GO" id="GO:0072344">
    <property type="term" value="P:rescue of stalled ribosome"/>
    <property type="evidence" value="ECO:0007669"/>
    <property type="project" value="Ensembl"/>
</dbReference>
<dbReference type="InterPro" id="IPR039159">
    <property type="entry name" value="SAYSD1"/>
</dbReference>
<dbReference type="Pfam" id="PF10260">
    <property type="entry name" value="SAYSvFN"/>
    <property type="match status" value="1"/>
</dbReference>
<feature type="region of interest" description="Disordered" evidence="1">
    <location>
        <begin position="1"/>
        <end position="41"/>
    </location>
</feature>
<dbReference type="InterPro" id="IPR019387">
    <property type="entry name" value="SAYSvFN_dom"/>
</dbReference>
<protein>
    <submittedName>
        <fullName evidence="4">SAYSVFN motif domain containing 1</fullName>
    </submittedName>
</protein>
<reference evidence="4" key="2">
    <citation type="submission" date="2025-08" db="UniProtKB">
        <authorList>
            <consortium name="Ensembl"/>
        </authorList>
    </citation>
    <scope>IDENTIFICATION</scope>
</reference>
<sequence length="200" mass="21974">MQTGGGEEVGSWPTKPPLLLRPRDGPRPVVPAHSAERGLGARACSMEKRLAEFRAARQASAAPPAPPPPPPPAKTPRAEATAGKEQASPPPEESSQSPKAQAATTPLPWWTHSFFMNVTFLKFLLWLVLLGLFAELEFGLAYFVLSMFYWIYVGTRGPGERQTGEKSAYSVFNPGCEAIEGTLTAEQIERELQYQPLLWR</sequence>
<dbReference type="AlphaFoldDB" id="A0A803TWH6"/>
<evidence type="ECO:0000256" key="2">
    <source>
        <dbReference type="SAM" id="Phobius"/>
    </source>
</evidence>
<dbReference type="PANTHER" id="PTHR13527:SF0">
    <property type="entry name" value="SAYSVFN DOMAIN-CONTAINING PROTEIN 1"/>
    <property type="match status" value="1"/>
</dbReference>
<evidence type="ECO:0000313" key="5">
    <source>
        <dbReference type="Proteomes" id="UP000001646"/>
    </source>
</evidence>
<dbReference type="GO" id="GO:0006515">
    <property type="term" value="P:protein quality control for misfolded or incompletely synthesized proteins"/>
    <property type="evidence" value="ECO:0007669"/>
    <property type="project" value="Ensembl"/>
</dbReference>
<evidence type="ECO:0000313" key="4">
    <source>
        <dbReference type="Ensembl" id="ENSACAP00000039566.1"/>
    </source>
</evidence>
<evidence type="ECO:0000256" key="1">
    <source>
        <dbReference type="SAM" id="MobiDB-lite"/>
    </source>
</evidence>
<feature type="compositionally biased region" description="Pro residues" evidence="1">
    <location>
        <begin position="63"/>
        <end position="74"/>
    </location>
</feature>
<dbReference type="GO" id="GO:0005783">
    <property type="term" value="C:endoplasmic reticulum"/>
    <property type="evidence" value="ECO:0007669"/>
    <property type="project" value="Ensembl"/>
</dbReference>
<dbReference type="GO" id="GO:0141185">
    <property type="term" value="F:UFM1-modified protein reader activity"/>
    <property type="evidence" value="ECO:0007669"/>
    <property type="project" value="Ensembl"/>
</dbReference>
<name>A0A803TWH6_ANOCA</name>
<accession>A0A803TWH6</accession>
<organism evidence="4 5">
    <name type="scientific">Anolis carolinensis</name>
    <name type="common">Green anole</name>
    <name type="synonym">American chameleon</name>
    <dbReference type="NCBI Taxonomy" id="28377"/>
    <lineage>
        <taxon>Eukaryota</taxon>
        <taxon>Metazoa</taxon>
        <taxon>Chordata</taxon>
        <taxon>Craniata</taxon>
        <taxon>Vertebrata</taxon>
        <taxon>Euteleostomi</taxon>
        <taxon>Lepidosauria</taxon>
        <taxon>Squamata</taxon>
        <taxon>Bifurcata</taxon>
        <taxon>Unidentata</taxon>
        <taxon>Episquamata</taxon>
        <taxon>Toxicofera</taxon>
        <taxon>Iguania</taxon>
        <taxon>Dactyloidae</taxon>
        <taxon>Anolis</taxon>
    </lineage>
</organism>
<dbReference type="Proteomes" id="UP000001646">
    <property type="component" value="Chromosome 1"/>
</dbReference>
<proteinExistence type="predicted"/>
<dbReference type="Ensembl" id="ENSACAT00000045794.1">
    <property type="protein sequence ID" value="ENSACAP00000039566.1"/>
    <property type="gene ID" value="ENSACAG00000043888.1"/>
</dbReference>
<dbReference type="GeneTree" id="ENSGT00390000004313"/>
<dbReference type="InParanoid" id="A0A803TWH6"/>
<reference evidence="4 5" key="1">
    <citation type="submission" date="2009-12" db="EMBL/GenBank/DDBJ databases">
        <title>The Genome Sequence of Anolis carolinensis (Green Anole Lizard).</title>
        <authorList>
            <consortium name="The Genome Sequencing Platform"/>
            <person name="Di Palma F."/>
            <person name="Alfoldi J."/>
            <person name="Heiman D."/>
            <person name="Young S."/>
            <person name="Grabherr M."/>
            <person name="Johnson J."/>
            <person name="Lander E.S."/>
            <person name="Lindblad-Toh K."/>
        </authorList>
    </citation>
    <scope>NUCLEOTIDE SEQUENCE [LARGE SCALE GENOMIC DNA]</scope>
    <source>
        <strain evidence="4 5">JBL SC #1</strain>
    </source>
</reference>
<dbReference type="GeneID" id="103283041"/>
<keyword evidence="2" id="KW-0812">Transmembrane</keyword>
<dbReference type="PANTHER" id="PTHR13527">
    <property type="entry name" value="SAYSVFN DOMAIN-CONTAINING PROTEIN 1"/>
    <property type="match status" value="1"/>
</dbReference>
<gene>
    <name evidence="4" type="primary">SAYSD1</name>
</gene>
<keyword evidence="2" id="KW-0472">Membrane</keyword>
<feature type="transmembrane region" description="Helical" evidence="2">
    <location>
        <begin position="123"/>
        <end position="152"/>
    </location>
</feature>
<keyword evidence="5" id="KW-1185">Reference proteome</keyword>
<evidence type="ECO:0000259" key="3">
    <source>
        <dbReference type="Pfam" id="PF10260"/>
    </source>
</evidence>
<feature type="domain" description="SAYSvFN" evidence="3">
    <location>
        <begin position="122"/>
        <end position="192"/>
    </location>
</feature>
<reference evidence="4" key="3">
    <citation type="submission" date="2025-09" db="UniProtKB">
        <authorList>
            <consortium name="Ensembl"/>
        </authorList>
    </citation>
    <scope>IDENTIFICATION</scope>
</reference>
<dbReference type="RefSeq" id="XP_008124106.2">
    <property type="nucleotide sequence ID" value="XM_008125899.3"/>
</dbReference>
<feature type="region of interest" description="Disordered" evidence="1">
    <location>
        <begin position="53"/>
        <end position="102"/>
    </location>
</feature>
<keyword evidence="2" id="KW-1133">Transmembrane helix</keyword>
<feature type="compositionally biased region" description="Low complexity" evidence="1">
    <location>
        <begin position="78"/>
        <end position="101"/>
    </location>
</feature>